<dbReference type="EMBL" id="BPLQ01003280">
    <property type="protein sequence ID" value="GIX99308.1"/>
    <property type="molecule type" value="Genomic_DNA"/>
</dbReference>
<feature type="region of interest" description="Disordered" evidence="1">
    <location>
        <begin position="264"/>
        <end position="287"/>
    </location>
</feature>
<protein>
    <submittedName>
        <fullName evidence="3">Testis-expressed protein 264</fullName>
    </submittedName>
</protein>
<keyword evidence="2" id="KW-0472">Membrane</keyword>
<dbReference type="AlphaFoldDB" id="A0AAV4PSR5"/>
<dbReference type="GO" id="GO:0000421">
    <property type="term" value="C:autophagosome membrane"/>
    <property type="evidence" value="ECO:0007669"/>
    <property type="project" value="TreeGrafter"/>
</dbReference>
<dbReference type="GO" id="GO:0005789">
    <property type="term" value="C:endoplasmic reticulum membrane"/>
    <property type="evidence" value="ECO:0007669"/>
    <property type="project" value="TreeGrafter"/>
</dbReference>
<keyword evidence="2" id="KW-0812">Transmembrane</keyword>
<evidence type="ECO:0000256" key="2">
    <source>
        <dbReference type="SAM" id="Phobius"/>
    </source>
</evidence>
<evidence type="ECO:0000256" key="1">
    <source>
        <dbReference type="SAM" id="MobiDB-lite"/>
    </source>
</evidence>
<gene>
    <name evidence="3" type="primary">TEX264</name>
    <name evidence="3" type="ORF">CDAR_447831</name>
</gene>
<feature type="compositionally biased region" description="Polar residues" evidence="1">
    <location>
        <begin position="269"/>
        <end position="278"/>
    </location>
</feature>
<organism evidence="3 4">
    <name type="scientific">Caerostris darwini</name>
    <dbReference type="NCBI Taxonomy" id="1538125"/>
    <lineage>
        <taxon>Eukaryota</taxon>
        <taxon>Metazoa</taxon>
        <taxon>Ecdysozoa</taxon>
        <taxon>Arthropoda</taxon>
        <taxon>Chelicerata</taxon>
        <taxon>Arachnida</taxon>
        <taxon>Araneae</taxon>
        <taxon>Araneomorphae</taxon>
        <taxon>Entelegynae</taxon>
        <taxon>Araneoidea</taxon>
        <taxon>Araneidae</taxon>
        <taxon>Caerostris</taxon>
    </lineage>
</organism>
<reference evidence="3 4" key="1">
    <citation type="submission" date="2021-06" db="EMBL/GenBank/DDBJ databases">
        <title>Caerostris darwini draft genome.</title>
        <authorList>
            <person name="Kono N."/>
            <person name="Arakawa K."/>
        </authorList>
    </citation>
    <scope>NUCLEOTIDE SEQUENCE [LARGE SCALE GENOMIC DNA]</scope>
</reference>
<feature type="transmembrane region" description="Helical" evidence="2">
    <location>
        <begin position="15"/>
        <end position="37"/>
    </location>
</feature>
<accession>A0AAV4PSR5</accession>
<name>A0AAV4PSR5_9ARAC</name>
<dbReference type="GO" id="GO:0106300">
    <property type="term" value="P:protein-DNA covalent cross-linking repair"/>
    <property type="evidence" value="ECO:0007669"/>
    <property type="project" value="TreeGrafter"/>
</dbReference>
<sequence length="287" mass="31751">MSSSVPGVDMAAPDVIMSLIVLLLVLLFITVTALLWYSGLFISPNIKTCKPPFQELEIAYKFVRGSPKDCSMLYAEAHSLAPDLRCIGVHYDNPKEVGDSCMRSIVGLIINDEDKPIAETLKQRMLVKGFQITKFPAVDHVVYADFPHNSFLSVLVAVNKIVPAFRLYIQEKKIQAYPLIEICDGEKIVYVAPLSKQSEFFVYEALAESEEEITSEKTVDDGEEISSKDVEELPDTISSIDSLVEGGSKVEDLPSNEEVLDSLEDKNKASNGSEASTESFEELQLDS</sequence>
<dbReference type="Proteomes" id="UP001054837">
    <property type="component" value="Unassembled WGS sequence"/>
</dbReference>
<dbReference type="GO" id="GO:0061709">
    <property type="term" value="P:reticulophagy"/>
    <property type="evidence" value="ECO:0007669"/>
    <property type="project" value="TreeGrafter"/>
</dbReference>
<evidence type="ECO:0000313" key="3">
    <source>
        <dbReference type="EMBL" id="GIX99308.1"/>
    </source>
</evidence>
<dbReference type="GO" id="GO:0005634">
    <property type="term" value="C:nucleus"/>
    <property type="evidence" value="ECO:0007669"/>
    <property type="project" value="TreeGrafter"/>
</dbReference>
<keyword evidence="2" id="KW-1133">Transmembrane helix</keyword>
<comment type="caution">
    <text evidence="3">The sequence shown here is derived from an EMBL/GenBank/DDBJ whole genome shotgun (WGS) entry which is preliminary data.</text>
</comment>
<dbReference type="PANTHER" id="PTHR15949">
    <property type="entry name" value="TESTIS-EXPRESSED PROTEIN 264"/>
    <property type="match status" value="1"/>
</dbReference>
<keyword evidence="4" id="KW-1185">Reference proteome</keyword>
<proteinExistence type="predicted"/>
<evidence type="ECO:0000313" key="4">
    <source>
        <dbReference type="Proteomes" id="UP001054837"/>
    </source>
</evidence>
<dbReference type="GO" id="GO:0005657">
    <property type="term" value="C:replication fork"/>
    <property type="evidence" value="ECO:0007669"/>
    <property type="project" value="TreeGrafter"/>
</dbReference>
<dbReference type="PANTHER" id="PTHR15949:SF3">
    <property type="entry name" value="TESTIS-EXPRESSED PROTEIN 264"/>
    <property type="match status" value="1"/>
</dbReference>